<organism evidence="2 3">
    <name type="scientific">Dendrothele bispora (strain CBS 962.96)</name>
    <dbReference type="NCBI Taxonomy" id="1314807"/>
    <lineage>
        <taxon>Eukaryota</taxon>
        <taxon>Fungi</taxon>
        <taxon>Dikarya</taxon>
        <taxon>Basidiomycota</taxon>
        <taxon>Agaricomycotina</taxon>
        <taxon>Agaricomycetes</taxon>
        <taxon>Agaricomycetidae</taxon>
        <taxon>Agaricales</taxon>
        <taxon>Agaricales incertae sedis</taxon>
        <taxon>Dendrothele</taxon>
    </lineage>
</organism>
<proteinExistence type="predicted"/>
<dbReference type="AlphaFoldDB" id="A0A4S8LUC3"/>
<feature type="region of interest" description="Disordered" evidence="1">
    <location>
        <begin position="240"/>
        <end position="298"/>
    </location>
</feature>
<feature type="compositionally biased region" description="Polar residues" evidence="1">
    <location>
        <begin position="339"/>
        <end position="351"/>
    </location>
</feature>
<feature type="compositionally biased region" description="Basic residues" evidence="1">
    <location>
        <begin position="368"/>
        <end position="378"/>
    </location>
</feature>
<name>A0A4S8LUC3_DENBC</name>
<feature type="region of interest" description="Disordered" evidence="1">
    <location>
        <begin position="98"/>
        <end position="163"/>
    </location>
</feature>
<accession>A0A4S8LUC3</accession>
<dbReference type="OrthoDB" id="3067134at2759"/>
<dbReference type="EMBL" id="ML179262">
    <property type="protein sequence ID" value="THU92970.1"/>
    <property type="molecule type" value="Genomic_DNA"/>
</dbReference>
<feature type="region of interest" description="Disordered" evidence="1">
    <location>
        <begin position="339"/>
        <end position="409"/>
    </location>
</feature>
<evidence type="ECO:0000256" key="1">
    <source>
        <dbReference type="SAM" id="MobiDB-lite"/>
    </source>
</evidence>
<dbReference type="Proteomes" id="UP000297245">
    <property type="component" value="Unassembled WGS sequence"/>
</dbReference>
<feature type="compositionally biased region" description="Acidic residues" evidence="1">
    <location>
        <begin position="147"/>
        <end position="161"/>
    </location>
</feature>
<protein>
    <submittedName>
        <fullName evidence="2">Uncharacterized protein</fullName>
    </submittedName>
</protein>
<sequence length="409" mass="44644">MPSSSSSSPLSIRSNKTTDFAHLLELFDKLASHGQNANATTSSGPISSFTSKFASETRGESSSLLDNVHSLTVPSDLKPIFRNLASLVGPRTWQARGDKRLLSGEAPTPTLLKTRGRRKTISAGPCTGSSSTDVGGDDVIGRKNDTDAEELEEKEDGDEADAESRVKFGLGRSRPFTFKMMLHKLYELDEWGKKVKEILERSQNEFKPLAEKSKETPKRARAKTVTTFSDVRLPLGTRRTADYLKEAPQVHLGDAVRDKSPTKPPRRPRSHTVSTTIGRSGDAGPRTAPPVVVPQDNREDLRTVKKRCVGRRKSTTGLDESGVASWFYISRPAAVASSETNRRNSGNNTTLALPKLSKYGALQDGPRPTRKMVNRRRVSSAEVPSNSTMMSADGIPTRRRVSSIATSPA</sequence>
<gene>
    <name evidence="2" type="ORF">K435DRAFT_840403</name>
</gene>
<evidence type="ECO:0000313" key="2">
    <source>
        <dbReference type="EMBL" id="THU92970.1"/>
    </source>
</evidence>
<evidence type="ECO:0000313" key="3">
    <source>
        <dbReference type="Proteomes" id="UP000297245"/>
    </source>
</evidence>
<keyword evidence="3" id="KW-1185">Reference proteome</keyword>
<reference evidence="2 3" key="1">
    <citation type="journal article" date="2019" name="Nat. Ecol. Evol.">
        <title>Megaphylogeny resolves global patterns of mushroom evolution.</title>
        <authorList>
            <person name="Varga T."/>
            <person name="Krizsan K."/>
            <person name="Foldi C."/>
            <person name="Dima B."/>
            <person name="Sanchez-Garcia M."/>
            <person name="Sanchez-Ramirez S."/>
            <person name="Szollosi G.J."/>
            <person name="Szarkandi J.G."/>
            <person name="Papp V."/>
            <person name="Albert L."/>
            <person name="Andreopoulos W."/>
            <person name="Angelini C."/>
            <person name="Antonin V."/>
            <person name="Barry K.W."/>
            <person name="Bougher N.L."/>
            <person name="Buchanan P."/>
            <person name="Buyck B."/>
            <person name="Bense V."/>
            <person name="Catcheside P."/>
            <person name="Chovatia M."/>
            <person name="Cooper J."/>
            <person name="Damon W."/>
            <person name="Desjardin D."/>
            <person name="Finy P."/>
            <person name="Geml J."/>
            <person name="Haridas S."/>
            <person name="Hughes K."/>
            <person name="Justo A."/>
            <person name="Karasinski D."/>
            <person name="Kautmanova I."/>
            <person name="Kiss B."/>
            <person name="Kocsube S."/>
            <person name="Kotiranta H."/>
            <person name="LaButti K.M."/>
            <person name="Lechner B.E."/>
            <person name="Liimatainen K."/>
            <person name="Lipzen A."/>
            <person name="Lukacs Z."/>
            <person name="Mihaltcheva S."/>
            <person name="Morgado L.N."/>
            <person name="Niskanen T."/>
            <person name="Noordeloos M.E."/>
            <person name="Ohm R.A."/>
            <person name="Ortiz-Santana B."/>
            <person name="Ovrebo C."/>
            <person name="Racz N."/>
            <person name="Riley R."/>
            <person name="Savchenko A."/>
            <person name="Shiryaev A."/>
            <person name="Soop K."/>
            <person name="Spirin V."/>
            <person name="Szebenyi C."/>
            <person name="Tomsovsky M."/>
            <person name="Tulloss R.E."/>
            <person name="Uehling J."/>
            <person name="Grigoriev I.V."/>
            <person name="Vagvolgyi C."/>
            <person name="Papp T."/>
            <person name="Martin F.M."/>
            <person name="Miettinen O."/>
            <person name="Hibbett D.S."/>
            <person name="Nagy L.G."/>
        </authorList>
    </citation>
    <scope>NUCLEOTIDE SEQUENCE [LARGE SCALE GENOMIC DNA]</scope>
    <source>
        <strain evidence="2 3">CBS 962.96</strain>
    </source>
</reference>